<proteinExistence type="predicted"/>
<gene>
    <name evidence="1" type="ORF">LXT13_11380</name>
</gene>
<dbReference type="EMBL" id="JAJTWU010000004">
    <property type="protein sequence ID" value="MCE4555027.1"/>
    <property type="molecule type" value="Genomic_DNA"/>
</dbReference>
<sequence length="224" mass="24916">MTELSDADRELVVSFRDSCAVVQVPMSIIEQEMVERVRSELSGAPDYEGKVKQWFDLLVVRLCKFLTSRANMGVIKGSFAYLAEVPPGRAELPHESELQLDLYNYLVSAMVSPLLEVPVIAAGRTDIYLPMDRFRFIVEVKRSTAVSWSRYNVRPHSVQASAYSVGDVRLGVLATLDLSERPPGTPHVSECLGVIRRRMSATDVRTVVFMRVAGNKATPSSVSH</sequence>
<name>A0ABS8XVW5_9BURK</name>
<evidence type="ECO:0000313" key="2">
    <source>
        <dbReference type="Proteomes" id="UP001200741"/>
    </source>
</evidence>
<comment type="caution">
    <text evidence="1">The sequence shown here is derived from an EMBL/GenBank/DDBJ whole genome shotgun (WGS) entry which is preliminary data.</text>
</comment>
<evidence type="ECO:0000313" key="1">
    <source>
        <dbReference type="EMBL" id="MCE4555027.1"/>
    </source>
</evidence>
<organism evidence="1 2">
    <name type="scientific">Pelomonas cellulosilytica</name>
    <dbReference type="NCBI Taxonomy" id="2906762"/>
    <lineage>
        <taxon>Bacteria</taxon>
        <taxon>Pseudomonadati</taxon>
        <taxon>Pseudomonadota</taxon>
        <taxon>Betaproteobacteria</taxon>
        <taxon>Burkholderiales</taxon>
        <taxon>Sphaerotilaceae</taxon>
        <taxon>Roseateles</taxon>
    </lineage>
</organism>
<dbReference type="Proteomes" id="UP001200741">
    <property type="component" value="Unassembled WGS sequence"/>
</dbReference>
<accession>A0ABS8XVW5</accession>
<reference evidence="1 2" key="1">
    <citation type="submission" date="2021-12" db="EMBL/GenBank/DDBJ databases">
        <title>Genome seq of P8.</title>
        <authorList>
            <person name="Seo T."/>
        </authorList>
    </citation>
    <scope>NUCLEOTIDE SEQUENCE [LARGE SCALE GENOMIC DNA]</scope>
    <source>
        <strain evidence="1 2">P8</strain>
    </source>
</reference>
<dbReference type="RefSeq" id="WP_233372049.1">
    <property type="nucleotide sequence ID" value="NZ_JAJTWU010000004.1"/>
</dbReference>
<keyword evidence="2" id="KW-1185">Reference proteome</keyword>
<protein>
    <submittedName>
        <fullName evidence="1">Uncharacterized protein</fullName>
    </submittedName>
</protein>